<feature type="region of interest" description="Disordered" evidence="1">
    <location>
        <begin position="140"/>
        <end position="167"/>
    </location>
</feature>
<feature type="transmembrane region" description="Helical" evidence="2">
    <location>
        <begin position="406"/>
        <end position="428"/>
    </location>
</feature>
<evidence type="ECO:0000256" key="2">
    <source>
        <dbReference type="SAM" id="Phobius"/>
    </source>
</evidence>
<proteinExistence type="predicted"/>
<keyword evidence="2" id="KW-0472">Membrane</keyword>
<organism evidence="3 4">
    <name type="scientific">Spiroplasma floricola 23-6</name>
    <dbReference type="NCBI Taxonomy" id="1336749"/>
    <lineage>
        <taxon>Bacteria</taxon>
        <taxon>Bacillati</taxon>
        <taxon>Mycoplasmatota</taxon>
        <taxon>Mollicutes</taxon>
        <taxon>Entomoplasmatales</taxon>
        <taxon>Spiroplasmataceae</taxon>
        <taxon>Spiroplasma</taxon>
    </lineage>
</organism>
<dbReference type="AlphaFoldDB" id="A0A2K8SE11"/>
<evidence type="ECO:0000313" key="3">
    <source>
        <dbReference type="EMBL" id="AUB31663.1"/>
    </source>
</evidence>
<name>A0A2K8SE11_9MOLU</name>
<protein>
    <recommendedName>
        <fullName evidence="5">Transmembrane protein</fullName>
    </recommendedName>
</protein>
<evidence type="ECO:0000256" key="1">
    <source>
        <dbReference type="SAM" id="MobiDB-lite"/>
    </source>
</evidence>
<feature type="transmembrane region" description="Helical" evidence="2">
    <location>
        <begin position="291"/>
        <end position="311"/>
    </location>
</feature>
<dbReference type="Proteomes" id="UP000231823">
    <property type="component" value="Chromosome"/>
</dbReference>
<feature type="compositionally biased region" description="Polar residues" evidence="1">
    <location>
        <begin position="155"/>
        <end position="164"/>
    </location>
</feature>
<gene>
    <name evidence="3" type="ORF">SFLOR_v1c06130</name>
</gene>
<keyword evidence="2" id="KW-0812">Transmembrane</keyword>
<dbReference type="EMBL" id="CP025057">
    <property type="protein sequence ID" value="AUB31663.1"/>
    <property type="molecule type" value="Genomic_DNA"/>
</dbReference>
<accession>A0A2K8SE11</accession>
<keyword evidence="2" id="KW-1133">Transmembrane helix</keyword>
<evidence type="ECO:0008006" key="5">
    <source>
        <dbReference type="Google" id="ProtNLM"/>
    </source>
</evidence>
<dbReference type="OrthoDB" id="392088at2"/>
<feature type="transmembrane region" description="Helical" evidence="2">
    <location>
        <begin position="323"/>
        <end position="350"/>
    </location>
</feature>
<feature type="transmembrane region" description="Helical" evidence="2">
    <location>
        <begin position="218"/>
        <end position="241"/>
    </location>
</feature>
<dbReference type="KEGG" id="sfz:SFLOR_v1c06130"/>
<reference evidence="3 4" key="1">
    <citation type="submission" date="2017-12" db="EMBL/GenBank/DDBJ databases">
        <title>Complete genome sequence of Spiroplasma floricola 23-6 (ATCC 29989).</title>
        <authorList>
            <person name="Tsai Y.-M."/>
            <person name="Wu P.-S."/>
            <person name="Lo W.-S."/>
            <person name="Kuo C.-H."/>
        </authorList>
    </citation>
    <scope>NUCLEOTIDE SEQUENCE [LARGE SCALE GENOMIC DNA]</scope>
    <source>
        <strain evidence="3 4">23-6</strain>
    </source>
</reference>
<keyword evidence="4" id="KW-1185">Reference proteome</keyword>
<feature type="compositionally biased region" description="Basic and acidic residues" evidence="1">
    <location>
        <begin position="140"/>
        <end position="154"/>
    </location>
</feature>
<evidence type="ECO:0000313" key="4">
    <source>
        <dbReference type="Proteomes" id="UP000231823"/>
    </source>
</evidence>
<dbReference type="RefSeq" id="WP_100916641.1">
    <property type="nucleotide sequence ID" value="NZ_CP025057.1"/>
</dbReference>
<sequence length="492" mass="56055">MEAKKIYQDSIFLLANLIKNEQLRVELLNNSEFKKQTIELINDLLVLEINENCTFKDQKWSPVFGKALVNITKEKLKFIKPEDKKADDVLSDITYIQTYLFNNLQISRDSLTDQNFELTEDLVKENSKITDEMKEKYLKVSEKPEPEVVDKSKEQPNTNTNQQSGFQGFAGVAGAGGNAGQGNPFMGSGLNTIPPTPLQDMRFYPYSTKPKYTKWLKLTLGIVLGLSVVFFILISIVFQLVSSFKITNDLNGLSGFDKEFAQAWSAYLEKRKSTQYSWYLSNSLGIQSGPFSIVILVILGLMMGWIIFTIVQPPKTYRQQFTIPGINLVVPAMFLIMMIFTCSRAIGYIFGANVPFSSLSGFLAVVTNNKSMTTESFNNWINANKSGLDQLVTAMNNHFDMTMAKILIWFFFISVLMAGITIIIILFLNPRLDREKIAKANDEYQMMISELMQGRSYEIDPNLYEPQEEIDAFLKSLEDRQNKNKDKDDEKK</sequence>